<proteinExistence type="predicted"/>
<feature type="region of interest" description="Disordered" evidence="1">
    <location>
        <begin position="21"/>
        <end position="42"/>
    </location>
</feature>
<dbReference type="Pfam" id="PF08284">
    <property type="entry name" value="RVP_2"/>
    <property type="match status" value="1"/>
</dbReference>
<reference evidence="2 3" key="1">
    <citation type="journal article" date="2014" name="Agronomy (Basel)">
        <title>A Draft Genome Sequence for Ensete ventricosum, the Drought-Tolerant Tree Against Hunger.</title>
        <authorList>
            <person name="Harrison J."/>
            <person name="Moore K.A."/>
            <person name="Paszkiewicz K."/>
            <person name="Jones T."/>
            <person name="Grant M."/>
            <person name="Ambacheew D."/>
            <person name="Muzemil S."/>
            <person name="Studholme D.J."/>
        </authorList>
    </citation>
    <scope>NUCLEOTIDE SEQUENCE [LARGE SCALE GENOMIC DNA]</scope>
</reference>
<dbReference type="Gene3D" id="2.40.70.10">
    <property type="entry name" value="Acid Proteases"/>
    <property type="match status" value="1"/>
</dbReference>
<protein>
    <recommendedName>
        <fullName evidence="4">Aspartic peptidase DDI1-type domain-containing protein</fullName>
    </recommendedName>
</protein>
<evidence type="ECO:0000313" key="3">
    <source>
        <dbReference type="Proteomes" id="UP000287651"/>
    </source>
</evidence>
<accession>A0A426Z006</accession>
<sequence length="158" mass="17770">MEREHHCKKGRLLMIELVEDEDNEASEESLEPKDEAMEEEPQSADYAVHALAGYSNPQTMKVGGLLKQQPITILIDTSSTNNFLSSKVVACMALQIEGCNKFDIKVTNDRILNCDKRCPRVKLLIQDQEMVADFLLLPIDDYEAVLGIEWLTTLGDIS</sequence>
<dbReference type="AlphaFoldDB" id="A0A426Z006"/>
<organism evidence="2 3">
    <name type="scientific">Ensete ventricosum</name>
    <name type="common">Abyssinian banana</name>
    <name type="synonym">Musa ensete</name>
    <dbReference type="NCBI Taxonomy" id="4639"/>
    <lineage>
        <taxon>Eukaryota</taxon>
        <taxon>Viridiplantae</taxon>
        <taxon>Streptophyta</taxon>
        <taxon>Embryophyta</taxon>
        <taxon>Tracheophyta</taxon>
        <taxon>Spermatophyta</taxon>
        <taxon>Magnoliopsida</taxon>
        <taxon>Liliopsida</taxon>
        <taxon>Zingiberales</taxon>
        <taxon>Musaceae</taxon>
        <taxon>Ensete</taxon>
    </lineage>
</organism>
<dbReference type="InterPro" id="IPR021109">
    <property type="entry name" value="Peptidase_aspartic_dom_sf"/>
</dbReference>
<comment type="caution">
    <text evidence="2">The sequence shown here is derived from an EMBL/GenBank/DDBJ whole genome shotgun (WGS) entry which is preliminary data.</text>
</comment>
<evidence type="ECO:0008006" key="4">
    <source>
        <dbReference type="Google" id="ProtNLM"/>
    </source>
</evidence>
<dbReference type="CDD" id="cd00303">
    <property type="entry name" value="retropepsin_like"/>
    <property type="match status" value="1"/>
</dbReference>
<evidence type="ECO:0000313" key="2">
    <source>
        <dbReference type="EMBL" id="RRT57303.1"/>
    </source>
</evidence>
<gene>
    <name evidence="2" type="ORF">B296_00002873</name>
</gene>
<dbReference type="EMBL" id="AMZH03009224">
    <property type="protein sequence ID" value="RRT57303.1"/>
    <property type="molecule type" value="Genomic_DNA"/>
</dbReference>
<dbReference type="Proteomes" id="UP000287651">
    <property type="component" value="Unassembled WGS sequence"/>
</dbReference>
<evidence type="ECO:0000256" key="1">
    <source>
        <dbReference type="SAM" id="MobiDB-lite"/>
    </source>
</evidence>
<name>A0A426Z006_ENSVE</name>